<evidence type="ECO:0000313" key="1">
    <source>
        <dbReference type="EMBL" id="KAF2184244.1"/>
    </source>
</evidence>
<dbReference type="Proteomes" id="UP000800200">
    <property type="component" value="Unassembled WGS sequence"/>
</dbReference>
<organism evidence="1 2">
    <name type="scientific">Zopfia rhizophila CBS 207.26</name>
    <dbReference type="NCBI Taxonomy" id="1314779"/>
    <lineage>
        <taxon>Eukaryota</taxon>
        <taxon>Fungi</taxon>
        <taxon>Dikarya</taxon>
        <taxon>Ascomycota</taxon>
        <taxon>Pezizomycotina</taxon>
        <taxon>Dothideomycetes</taxon>
        <taxon>Dothideomycetes incertae sedis</taxon>
        <taxon>Zopfiaceae</taxon>
        <taxon>Zopfia</taxon>
    </lineage>
</organism>
<dbReference type="EMBL" id="ML994638">
    <property type="protein sequence ID" value="KAF2184244.1"/>
    <property type="molecule type" value="Genomic_DNA"/>
</dbReference>
<dbReference type="AlphaFoldDB" id="A0A6A6DXC2"/>
<name>A0A6A6DXC2_9PEZI</name>
<proteinExistence type="predicted"/>
<reference evidence="1" key="1">
    <citation type="journal article" date="2020" name="Stud. Mycol.">
        <title>101 Dothideomycetes genomes: a test case for predicting lifestyles and emergence of pathogens.</title>
        <authorList>
            <person name="Haridas S."/>
            <person name="Albert R."/>
            <person name="Binder M."/>
            <person name="Bloem J."/>
            <person name="Labutti K."/>
            <person name="Salamov A."/>
            <person name="Andreopoulos B."/>
            <person name="Baker S."/>
            <person name="Barry K."/>
            <person name="Bills G."/>
            <person name="Bluhm B."/>
            <person name="Cannon C."/>
            <person name="Castanera R."/>
            <person name="Culley D."/>
            <person name="Daum C."/>
            <person name="Ezra D."/>
            <person name="Gonzalez J."/>
            <person name="Henrissat B."/>
            <person name="Kuo A."/>
            <person name="Liang C."/>
            <person name="Lipzen A."/>
            <person name="Lutzoni F."/>
            <person name="Magnuson J."/>
            <person name="Mondo S."/>
            <person name="Nolan M."/>
            <person name="Ohm R."/>
            <person name="Pangilinan J."/>
            <person name="Park H.-J."/>
            <person name="Ramirez L."/>
            <person name="Alfaro M."/>
            <person name="Sun H."/>
            <person name="Tritt A."/>
            <person name="Yoshinaga Y."/>
            <person name="Zwiers L.-H."/>
            <person name="Turgeon B."/>
            <person name="Goodwin S."/>
            <person name="Spatafora J."/>
            <person name="Crous P."/>
            <person name="Grigoriev I."/>
        </authorList>
    </citation>
    <scope>NUCLEOTIDE SEQUENCE</scope>
    <source>
        <strain evidence="1">CBS 207.26</strain>
    </source>
</reference>
<keyword evidence="2" id="KW-1185">Reference proteome</keyword>
<dbReference type="OrthoDB" id="5506547at2759"/>
<accession>A0A6A6DXC2</accession>
<protein>
    <submittedName>
        <fullName evidence="1">Uncharacterized protein</fullName>
    </submittedName>
</protein>
<sequence length="87" mass="9618">MNVSGLLDAGLLGRWLWLWLWHLASGIWLRHLAQASGSGIWLRHLAQASGSGIWLWHLAQASGLRHLAQSVAVSVGRSREIVKLVFS</sequence>
<gene>
    <name evidence="1" type="ORF">K469DRAFT_708970</name>
</gene>
<evidence type="ECO:0000313" key="2">
    <source>
        <dbReference type="Proteomes" id="UP000800200"/>
    </source>
</evidence>